<protein>
    <submittedName>
        <fullName evidence="1">Uncharacterized protein</fullName>
    </submittedName>
</protein>
<gene>
    <name evidence="1" type="ORF">PMAYCL1PPCAC_00877</name>
</gene>
<dbReference type="EMBL" id="BTRK01000001">
    <property type="protein sequence ID" value="GMR30682.1"/>
    <property type="molecule type" value="Genomic_DNA"/>
</dbReference>
<proteinExistence type="predicted"/>
<evidence type="ECO:0000313" key="2">
    <source>
        <dbReference type="Proteomes" id="UP001328107"/>
    </source>
</evidence>
<dbReference type="Proteomes" id="UP001328107">
    <property type="component" value="Unassembled WGS sequence"/>
</dbReference>
<accession>A0AAN4YX93</accession>
<comment type="caution">
    <text evidence="1">The sequence shown here is derived from an EMBL/GenBank/DDBJ whole genome shotgun (WGS) entry which is preliminary data.</text>
</comment>
<dbReference type="AlphaFoldDB" id="A0AAN4YX93"/>
<name>A0AAN4YX93_9BILA</name>
<organism evidence="1 2">
    <name type="scientific">Pristionchus mayeri</name>
    <dbReference type="NCBI Taxonomy" id="1317129"/>
    <lineage>
        <taxon>Eukaryota</taxon>
        <taxon>Metazoa</taxon>
        <taxon>Ecdysozoa</taxon>
        <taxon>Nematoda</taxon>
        <taxon>Chromadorea</taxon>
        <taxon>Rhabditida</taxon>
        <taxon>Rhabditina</taxon>
        <taxon>Diplogasteromorpha</taxon>
        <taxon>Diplogasteroidea</taxon>
        <taxon>Neodiplogasteridae</taxon>
        <taxon>Pristionchus</taxon>
    </lineage>
</organism>
<sequence length="228" mass="26798">MLKEKYHKKFRNCYYNPNSATIRKEIMPENSSEHLVWNRRGTGFEDWEKRTSNSPTLHRPDPFGIQSCFLDYSMNKKYRWKIREEMGERIEDVQDPFNHLRVSSSVHTVDNSHNLLIDVFDGNPKVDQPCNALYDVSRDGLKVTKRFSKTGKSVMRDLLEAPSEKERDQPKPHGKALHIHYFAWEVADSPSMFNKRANGQRKDRSWNGISALHPKCLNRRIDCDLYVN</sequence>
<reference evidence="2" key="1">
    <citation type="submission" date="2022-10" db="EMBL/GenBank/DDBJ databases">
        <title>Genome assembly of Pristionchus species.</title>
        <authorList>
            <person name="Yoshida K."/>
            <person name="Sommer R.J."/>
        </authorList>
    </citation>
    <scope>NUCLEOTIDE SEQUENCE [LARGE SCALE GENOMIC DNA]</scope>
    <source>
        <strain evidence="2">RS5460</strain>
    </source>
</reference>
<evidence type="ECO:0000313" key="1">
    <source>
        <dbReference type="EMBL" id="GMR30682.1"/>
    </source>
</evidence>
<keyword evidence="2" id="KW-1185">Reference proteome</keyword>